<keyword evidence="2" id="KW-1185">Reference proteome</keyword>
<evidence type="ECO:0000313" key="1">
    <source>
        <dbReference type="EMBL" id="MBK6266541.1"/>
    </source>
</evidence>
<dbReference type="InterPro" id="IPR053154">
    <property type="entry name" value="c-di-AMP_regulator"/>
</dbReference>
<dbReference type="Proteomes" id="UP000611723">
    <property type="component" value="Unassembled WGS sequence"/>
</dbReference>
<dbReference type="PANTHER" id="PTHR37804">
    <property type="entry name" value="CDAA REGULATORY PROTEIN CDAR"/>
    <property type="match status" value="1"/>
</dbReference>
<organism evidence="1 2">
    <name type="scientific">Marivirga aurantiaca</name>
    <dbReference type="NCBI Taxonomy" id="2802615"/>
    <lineage>
        <taxon>Bacteria</taxon>
        <taxon>Pseudomonadati</taxon>
        <taxon>Bacteroidota</taxon>
        <taxon>Cytophagia</taxon>
        <taxon>Cytophagales</taxon>
        <taxon>Marivirgaceae</taxon>
        <taxon>Marivirga</taxon>
    </lineage>
</organism>
<reference evidence="1" key="1">
    <citation type="submission" date="2021-01" db="EMBL/GenBank/DDBJ databases">
        <title>Marivirga aurantiaca sp. nov., isolated from intertidal surface sediments.</title>
        <authorList>
            <person name="Zhang M."/>
        </authorList>
    </citation>
    <scope>NUCLEOTIDE SEQUENCE</scope>
    <source>
        <strain evidence="1">S37H4</strain>
    </source>
</reference>
<accession>A0A934X132</accession>
<dbReference type="RefSeq" id="WP_201432222.1">
    <property type="nucleotide sequence ID" value="NZ_JAEQBW010000008.1"/>
</dbReference>
<evidence type="ECO:0000313" key="2">
    <source>
        <dbReference type="Proteomes" id="UP000611723"/>
    </source>
</evidence>
<sequence>MKIIDKILDGLSNTFLPNSNETLKVVVLCIVTATTFWFFNALNDSYTTSINYPIKFTYPDSVYVAVEELPEEVQINVTGGGWNLLRKTLWFTNDPVEVQLSDPAGNSFILGSSLYPLISDQITELQLNFIETDRLPIEIDSIKTKKAKIEVDSLEIDLKENFRITSVINTSVDSAEFTGPERFIKTIPDVILLKINETEISRDYKKEKELPTFGSSLVNRRPVEVEISFTVERFINQELMIPFQLTNAPLDSANYVFDDTLVYLNFNIEEKLAGKFDLDSIQLEIDYRKMSKSDSLVLPEIKALPQLLRNKTIEVDSVEYYYQRQ</sequence>
<protein>
    <recommendedName>
        <fullName evidence="3">YbbR-like domain-containing protein</fullName>
    </recommendedName>
</protein>
<comment type="caution">
    <text evidence="1">The sequence shown here is derived from an EMBL/GenBank/DDBJ whole genome shotgun (WGS) entry which is preliminary data.</text>
</comment>
<gene>
    <name evidence="1" type="ORF">JKA74_15960</name>
</gene>
<evidence type="ECO:0008006" key="3">
    <source>
        <dbReference type="Google" id="ProtNLM"/>
    </source>
</evidence>
<dbReference type="PANTHER" id="PTHR37804:SF1">
    <property type="entry name" value="CDAA REGULATORY PROTEIN CDAR"/>
    <property type="match status" value="1"/>
</dbReference>
<dbReference type="AlphaFoldDB" id="A0A934X132"/>
<proteinExistence type="predicted"/>
<name>A0A934X132_9BACT</name>
<dbReference type="EMBL" id="JAEQBW010000008">
    <property type="protein sequence ID" value="MBK6266541.1"/>
    <property type="molecule type" value="Genomic_DNA"/>
</dbReference>